<evidence type="ECO:0000256" key="7">
    <source>
        <dbReference type="ARBA" id="ARBA00023136"/>
    </source>
</evidence>
<dbReference type="FunFam" id="2.40.30.10:FF:000015">
    <property type="entry name" value="Translation factor GUF1, mitochondrial"/>
    <property type="match status" value="1"/>
</dbReference>
<dbReference type="GO" id="GO:0045727">
    <property type="term" value="P:positive regulation of translation"/>
    <property type="evidence" value="ECO:0007669"/>
    <property type="project" value="UniProtKB-UniRule"/>
</dbReference>
<dbReference type="NCBIfam" id="TIGR00231">
    <property type="entry name" value="small_GTP"/>
    <property type="match status" value="1"/>
</dbReference>
<dbReference type="FunFam" id="3.30.70.2570:FF:000001">
    <property type="entry name" value="Translation factor GUF1, mitochondrial"/>
    <property type="match status" value="1"/>
</dbReference>
<dbReference type="InterPro" id="IPR013842">
    <property type="entry name" value="LepA_CTD"/>
</dbReference>
<dbReference type="GO" id="GO:0003924">
    <property type="term" value="F:GTPase activity"/>
    <property type="evidence" value="ECO:0007669"/>
    <property type="project" value="UniProtKB-UniRule"/>
</dbReference>
<dbReference type="InterPro" id="IPR000640">
    <property type="entry name" value="EFG_V-like"/>
</dbReference>
<dbReference type="Gene3D" id="3.40.50.300">
    <property type="entry name" value="P-loop containing nucleotide triphosphate hydrolases"/>
    <property type="match status" value="1"/>
</dbReference>
<comment type="similarity">
    <text evidence="1">Belongs to the TRAFAC class translation factor GTPase superfamily. Classic translation factor GTPase family. LepA subfamily.</text>
</comment>
<dbReference type="HAMAP" id="MF_00071">
    <property type="entry name" value="LepA"/>
    <property type="match status" value="1"/>
</dbReference>
<dbReference type="FunFam" id="3.30.70.240:FF:000007">
    <property type="entry name" value="Translation factor GUF1, mitochondrial"/>
    <property type="match status" value="1"/>
</dbReference>
<dbReference type="Gene3D" id="3.30.70.2570">
    <property type="entry name" value="Elongation factor 4, C-terminal domain"/>
    <property type="match status" value="1"/>
</dbReference>
<feature type="binding site" evidence="8">
    <location>
        <begin position="144"/>
        <end position="148"/>
    </location>
    <ligand>
        <name>GTP</name>
        <dbReference type="ChEBI" id="CHEBI:37565"/>
    </ligand>
</feature>
<name>A0A8J4PZI7_9MYCE</name>
<evidence type="ECO:0000256" key="3">
    <source>
        <dbReference type="ARBA" id="ARBA00022792"/>
    </source>
</evidence>
<evidence type="ECO:0000256" key="5">
    <source>
        <dbReference type="ARBA" id="ARBA00023128"/>
    </source>
</evidence>
<comment type="caution">
    <text evidence="10">The sequence shown here is derived from an EMBL/GenBank/DDBJ whole genome shotgun (WGS) entry which is preliminary data.</text>
</comment>
<dbReference type="Pfam" id="PF00679">
    <property type="entry name" value="EFG_C"/>
    <property type="match status" value="1"/>
</dbReference>
<dbReference type="PRINTS" id="PR00315">
    <property type="entry name" value="ELONGATNFCT"/>
</dbReference>
<dbReference type="AlphaFoldDB" id="A0A8J4PZI7"/>
<dbReference type="GO" id="GO:0097177">
    <property type="term" value="F:mitochondrial ribosome binding"/>
    <property type="evidence" value="ECO:0007669"/>
    <property type="project" value="TreeGrafter"/>
</dbReference>
<keyword evidence="6 8" id="KW-0342">GTP-binding</keyword>
<keyword evidence="3 8" id="KW-0999">Mitochondrion inner membrane</keyword>
<dbReference type="GO" id="GO:0006412">
    <property type="term" value="P:translation"/>
    <property type="evidence" value="ECO:0007669"/>
    <property type="project" value="UniProtKB-KW"/>
</dbReference>
<dbReference type="EMBL" id="AJWJ01000083">
    <property type="protein sequence ID" value="KAF2075862.1"/>
    <property type="molecule type" value="Genomic_DNA"/>
</dbReference>
<organism evidence="10 11">
    <name type="scientific">Polysphondylium violaceum</name>
    <dbReference type="NCBI Taxonomy" id="133409"/>
    <lineage>
        <taxon>Eukaryota</taxon>
        <taxon>Amoebozoa</taxon>
        <taxon>Evosea</taxon>
        <taxon>Eumycetozoa</taxon>
        <taxon>Dictyostelia</taxon>
        <taxon>Dictyosteliales</taxon>
        <taxon>Dictyosteliaceae</taxon>
        <taxon>Polysphondylium</taxon>
    </lineage>
</organism>
<evidence type="ECO:0000256" key="8">
    <source>
        <dbReference type="HAMAP-Rule" id="MF_03137"/>
    </source>
</evidence>
<keyword evidence="8" id="KW-0648">Protein biosynthesis</keyword>
<feature type="domain" description="Tr-type G" evidence="9">
    <location>
        <begin position="52"/>
        <end position="251"/>
    </location>
</feature>
<evidence type="ECO:0000256" key="4">
    <source>
        <dbReference type="ARBA" id="ARBA00022801"/>
    </source>
</evidence>
<comment type="catalytic activity">
    <reaction evidence="8">
        <text>GTP + H2O = GDP + phosphate + H(+)</text>
        <dbReference type="Rhea" id="RHEA:19669"/>
        <dbReference type="ChEBI" id="CHEBI:15377"/>
        <dbReference type="ChEBI" id="CHEBI:15378"/>
        <dbReference type="ChEBI" id="CHEBI:37565"/>
        <dbReference type="ChEBI" id="CHEBI:43474"/>
        <dbReference type="ChEBI" id="CHEBI:58189"/>
        <dbReference type="EC" id="3.6.5.n1"/>
    </reaction>
</comment>
<keyword evidence="11" id="KW-1185">Reference proteome</keyword>
<dbReference type="Pfam" id="PF06421">
    <property type="entry name" value="LepA_C"/>
    <property type="match status" value="1"/>
</dbReference>
<dbReference type="Proteomes" id="UP000695562">
    <property type="component" value="Unassembled WGS sequence"/>
</dbReference>
<dbReference type="FunFam" id="3.30.70.870:FF:000004">
    <property type="entry name" value="Translation factor GUF1, mitochondrial"/>
    <property type="match status" value="1"/>
</dbReference>
<keyword evidence="2 8" id="KW-0547">Nucleotide-binding</keyword>
<feature type="binding site" evidence="8">
    <location>
        <begin position="61"/>
        <end position="68"/>
    </location>
    <ligand>
        <name>GTP</name>
        <dbReference type="ChEBI" id="CHEBI:37565"/>
    </ligand>
</feature>
<keyword evidence="5 8" id="KW-0496">Mitochondrion</keyword>
<dbReference type="GO" id="GO:0005759">
    <property type="term" value="C:mitochondrial matrix"/>
    <property type="evidence" value="ECO:0007669"/>
    <property type="project" value="UniProtKB-UniRule"/>
</dbReference>
<dbReference type="PANTHER" id="PTHR43512">
    <property type="entry name" value="TRANSLATION FACTOR GUF1-RELATED"/>
    <property type="match status" value="1"/>
</dbReference>
<dbReference type="GO" id="GO:0005525">
    <property type="term" value="F:GTP binding"/>
    <property type="evidence" value="ECO:0007669"/>
    <property type="project" value="UniProtKB-UniRule"/>
</dbReference>
<evidence type="ECO:0000256" key="2">
    <source>
        <dbReference type="ARBA" id="ARBA00022741"/>
    </source>
</evidence>
<dbReference type="CDD" id="cd03699">
    <property type="entry name" value="EF4_II"/>
    <property type="match status" value="1"/>
</dbReference>
<dbReference type="SUPFAM" id="SSF54980">
    <property type="entry name" value="EF-G C-terminal domain-like"/>
    <property type="match status" value="2"/>
</dbReference>
<dbReference type="Gene3D" id="3.30.70.870">
    <property type="entry name" value="Elongation Factor G (Translational Gtpase), domain 3"/>
    <property type="match status" value="1"/>
</dbReference>
<dbReference type="InterPro" id="IPR035647">
    <property type="entry name" value="EFG_III/V"/>
</dbReference>
<dbReference type="InterPro" id="IPR009000">
    <property type="entry name" value="Transl_B-barrel_sf"/>
</dbReference>
<feature type="binding site" evidence="8">
    <location>
        <begin position="198"/>
        <end position="201"/>
    </location>
    <ligand>
        <name>GTP</name>
        <dbReference type="ChEBI" id="CHEBI:37565"/>
    </ligand>
</feature>
<dbReference type="Gene3D" id="3.30.70.240">
    <property type="match status" value="1"/>
</dbReference>
<dbReference type="CDD" id="cd03709">
    <property type="entry name" value="lepA_C"/>
    <property type="match status" value="1"/>
</dbReference>
<dbReference type="PROSITE" id="PS00301">
    <property type="entry name" value="G_TR_1"/>
    <property type="match status" value="1"/>
</dbReference>
<dbReference type="NCBIfam" id="TIGR01393">
    <property type="entry name" value="lepA"/>
    <property type="match status" value="1"/>
</dbReference>
<gene>
    <name evidence="10" type="ORF">CYY_002848</name>
</gene>
<sequence length="667" mass="74408">MLSLLLKATPTLSSSCRIPSNVVSISFKSNDKYRYFCTYTPEKINVSAYPPNKVRNFSIIAHIDHGKTTLSTKLLSYTGTLPKNIYGSGEDSLGLKEKNENRREQYLDKLQVEKERGITVKAQTCSMVYKHKEDGENYLLNLIDTPGHVDFNYEVSRSLMACQGALLVVDACQGVQAQTMANYYLALDSGLEVIPVINKIDLPTANVEMVKQQLKETFGFHPDDCVLVSAKTGLGIPDIFPAVVERVPPPTGDPKKPFKGLLFDSWFDRFRGVITLVNVLDGQVKKGDVIVSASSLQEYEVLDLGVMHPEQEPTGAIYTGQVGYITPGMKTTQEARVGDTFYKKDFPVEALAGFKPAKQMVFAGIYPVDSLDYQSLKEAFEKLMLTDSSVSMSREHSNALGQGFRCGFLGLLHMDVILQRLEQEYNQIVIATPPTVPYKVVLTNGKEKMVSNPAEYPDPEEIANTQEPMIVGHIVTPSEYYGAIVKLCMDSRGIQLNHEHLEGERAKLTFSLPLSEVVTDFFDNLKRISSGYASLDYEDDGYKEADVQKVKVLLNTEEVDSLSAIVHRSRAQRHGRLIVKKLKKIIDRQMFAVAIQAAIGNDVLARESISAMRKDVTAKCYGGDITRRRKLLDKQKEGKKRMKQMGCVELSQEGFLKLMKSGDVDDD</sequence>
<dbReference type="InterPro" id="IPR006297">
    <property type="entry name" value="EF-4"/>
</dbReference>
<evidence type="ECO:0000256" key="1">
    <source>
        <dbReference type="ARBA" id="ARBA00005454"/>
    </source>
</evidence>
<dbReference type="Gene3D" id="2.40.30.10">
    <property type="entry name" value="Translation factors"/>
    <property type="match status" value="1"/>
</dbReference>
<keyword evidence="7 8" id="KW-0472">Membrane</keyword>
<dbReference type="PANTHER" id="PTHR43512:SF7">
    <property type="entry name" value="TRANSLATION FACTOR GUF1, MITOCHONDRIAL"/>
    <property type="match status" value="1"/>
</dbReference>
<dbReference type="GO" id="GO:0005743">
    <property type="term" value="C:mitochondrial inner membrane"/>
    <property type="evidence" value="ECO:0007669"/>
    <property type="project" value="UniProtKB-SubCell"/>
</dbReference>
<dbReference type="Pfam" id="PF00009">
    <property type="entry name" value="GTP_EFTU"/>
    <property type="match status" value="1"/>
</dbReference>
<protein>
    <recommendedName>
        <fullName evidence="8">Translation factor GUF1 homolog, mitochondrial</fullName>
        <ecNumber evidence="8">3.6.5.n1</ecNumber>
    </recommendedName>
    <alternativeName>
        <fullName evidence="8">Elongation factor 4 homolog</fullName>
        <shortName evidence="8">EF-4</shortName>
    </alternativeName>
    <alternativeName>
        <fullName evidence="8">GTPase GUF1 homolog</fullName>
    </alternativeName>
    <alternativeName>
        <fullName evidence="8">Ribosomal back-translocase</fullName>
    </alternativeName>
</protein>
<dbReference type="InterPro" id="IPR035654">
    <property type="entry name" value="LepA_IV"/>
</dbReference>
<dbReference type="SUPFAM" id="SSF50447">
    <property type="entry name" value="Translation proteins"/>
    <property type="match status" value="1"/>
</dbReference>
<evidence type="ECO:0000313" key="10">
    <source>
        <dbReference type="EMBL" id="KAF2075862.1"/>
    </source>
</evidence>
<dbReference type="InterPro" id="IPR031157">
    <property type="entry name" value="G_TR_CS"/>
</dbReference>
<dbReference type="InterPro" id="IPR027417">
    <property type="entry name" value="P-loop_NTPase"/>
</dbReference>
<dbReference type="InterPro" id="IPR038363">
    <property type="entry name" value="LepA_C_sf"/>
</dbReference>
<accession>A0A8J4PZI7</accession>
<dbReference type="PROSITE" id="PS51722">
    <property type="entry name" value="G_TR_2"/>
    <property type="match status" value="1"/>
</dbReference>
<dbReference type="FunFam" id="3.40.50.300:FF:000078">
    <property type="entry name" value="Elongation factor 4"/>
    <property type="match status" value="1"/>
</dbReference>
<dbReference type="SUPFAM" id="SSF52540">
    <property type="entry name" value="P-loop containing nucleoside triphosphate hydrolases"/>
    <property type="match status" value="1"/>
</dbReference>
<evidence type="ECO:0000259" key="9">
    <source>
        <dbReference type="PROSITE" id="PS51722"/>
    </source>
</evidence>
<reference evidence="10" key="1">
    <citation type="submission" date="2020-01" db="EMBL/GenBank/DDBJ databases">
        <title>Development of genomics and gene disruption for Polysphondylium violaceum indicates a role for the polyketide synthase stlB in stalk morphogenesis.</title>
        <authorList>
            <person name="Narita B."/>
            <person name="Kawabe Y."/>
            <person name="Kin K."/>
            <person name="Saito T."/>
            <person name="Gibbs R."/>
            <person name="Kuspa A."/>
            <person name="Muzny D."/>
            <person name="Queller D."/>
            <person name="Richards S."/>
            <person name="Strassman J."/>
            <person name="Sucgang R."/>
            <person name="Worley K."/>
            <person name="Schaap P."/>
        </authorList>
    </citation>
    <scope>NUCLEOTIDE SEQUENCE</scope>
    <source>
        <strain evidence="10">QSvi11</strain>
    </source>
</reference>
<dbReference type="OrthoDB" id="1074at2759"/>
<proteinExistence type="inferred from homology"/>
<comment type="subcellular location">
    <subcellularLocation>
        <location evidence="8">Mitochondrion inner membrane</location>
        <topology evidence="8">Peripheral membrane protein</topology>
        <orientation evidence="8">Matrix side</orientation>
    </subcellularLocation>
</comment>
<evidence type="ECO:0000313" key="11">
    <source>
        <dbReference type="Proteomes" id="UP000695562"/>
    </source>
</evidence>
<dbReference type="CDD" id="cd16260">
    <property type="entry name" value="EF4_III"/>
    <property type="match status" value="1"/>
</dbReference>
<dbReference type="InterPro" id="IPR000795">
    <property type="entry name" value="T_Tr_GTP-bd_dom"/>
</dbReference>
<dbReference type="EC" id="3.6.5.n1" evidence="8"/>
<evidence type="ECO:0000256" key="6">
    <source>
        <dbReference type="ARBA" id="ARBA00023134"/>
    </source>
</evidence>
<comment type="function">
    <text evidence="8">Promotes mitochondrial protein synthesis. May act as a fidelity factor of the translation reaction, by catalyzing a one-codon backward translocation of tRNAs on improperly translocated ribosomes. Binds to mitochondrial ribosomes in a GTP-dependent manner.</text>
</comment>
<keyword evidence="4 8" id="KW-0378">Hydrolase</keyword>
<dbReference type="InterPro" id="IPR005225">
    <property type="entry name" value="Small_GTP-bd"/>
</dbReference>
<dbReference type="CDD" id="cd01890">
    <property type="entry name" value="LepA"/>
    <property type="match status" value="1"/>
</dbReference>
<comment type="similarity">
    <text evidence="8">Belongs to the GTP-binding elongation factor family. LepA subfamily.</text>
</comment>